<dbReference type="Proteomes" id="UP000238739">
    <property type="component" value="Unassembled WGS sequence"/>
</dbReference>
<organism evidence="2 3">
    <name type="scientific">Latilactobacillus fuchuensis</name>
    <dbReference type="NCBI Taxonomy" id="164393"/>
    <lineage>
        <taxon>Bacteria</taxon>
        <taxon>Bacillati</taxon>
        <taxon>Bacillota</taxon>
        <taxon>Bacilli</taxon>
        <taxon>Lactobacillales</taxon>
        <taxon>Lactobacillaceae</taxon>
        <taxon>Latilactobacillus</taxon>
    </lineage>
</organism>
<dbReference type="AlphaFoldDB" id="A0A2N9DUV0"/>
<dbReference type="RefSeq" id="WP_106483139.1">
    <property type="nucleotide sequence ID" value="NZ_LT984417.1"/>
</dbReference>
<dbReference type="GO" id="GO:0005975">
    <property type="term" value="P:carbohydrate metabolic process"/>
    <property type="evidence" value="ECO:0007669"/>
    <property type="project" value="InterPro"/>
</dbReference>
<name>A0A2N9DUV0_9LACO</name>
<dbReference type="Pfam" id="PF07470">
    <property type="entry name" value="Glyco_hydro_88"/>
    <property type="match status" value="1"/>
</dbReference>
<keyword evidence="1 2" id="KW-0378">Hydrolase</keyword>
<accession>A0A2N9DUV0</accession>
<gene>
    <name evidence="2" type="ORF">LFUMFP_210091</name>
</gene>
<comment type="caution">
    <text evidence="2">The sequence shown here is derived from an EMBL/GenBank/DDBJ whole genome shotgun (WGS) entry which is preliminary data.</text>
</comment>
<dbReference type="PANTHER" id="PTHR33886:SF8">
    <property type="entry name" value="UNSATURATED RHAMNOGALACTURONAN HYDROLASE (EUROFUNG)"/>
    <property type="match status" value="1"/>
</dbReference>
<reference evidence="2" key="1">
    <citation type="submission" date="2018-01" db="EMBL/GenBank/DDBJ databases">
        <authorList>
            <person name="Chaillou S."/>
        </authorList>
    </citation>
    <scope>NUCLEOTIDE SEQUENCE [LARGE SCALE GENOMIC DNA]</scope>
    <source>
        <strain evidence="2">MFPC41A2801</strain>
    </source>
</reference>
<keyword evidence="3" id="KW-1185">Reference proteome</keyword>
<dbReference type="Gene3D" id="1.50.10.10">
    <property type="match status" value="1"/>
</dbReference>
<protein>
    <submittedName>
        <fullName evidence="2">Glycosyl hydrolase family protein</fullName>
    </submittedName>
</protein>
<dbReference type="InterPro" id="IPR008928">
    <property type="entry name" value="6-hairpin_glycosidase_sf"/>
</dbReference>
<sequence>MTQAVTKKALENKIDLLIDNLVHLSDPTGEFSIQVADGSIIDNKSFNYWEWTSGVGLYGMTKYYQLTRKPEVLQQMVDWFDEQLAKEPVEKNINTMVQMQTLAFLYEETGNKQYLPYLEAWGKWLYEDLPRTERGGFQHVTFGDLNENEMWDDTLMMSVLTLAKLGKLFNNDDYIEEAKKQFLLHIQFLADKKTGLWYHGWNFNSRDNFAGAFWGRGNSWVTIAIPEFLELVDFKENDAVKAFLTMILQYQIDALQKYQDPSGFWHTLVDDTSSYIEGSATAGFAYGILKSVHNGYIDDSYKPMAMKAVQALLANIDETGALAYVSAGTPMGETKDFYKGIKKSVMPYGQSMATLCLCEYLKEFF</sequence>
<evidence type="ECO:0000256" key="1">
    <source>
        <dbReference type="ARBA" id="ARBA00022801"/>
    </source>
</evidence>
<proteinExistence type="predicted"/>
<dbReference type="SUPFAM" id="SSF48208">
    <property type="entry name" value="Six-hairpin glycosidases"/>
    <property type="match status" value="1"/>
</dbReference>
<dbReference type="InterPro" id="IPR012341">
    <property type="entry name" value="6hp_glycosidase-like_sf"/>
</dbReference>
<dbReference type="EMBL" id="OGVC01000014">
    <property type="protein sequence ID" value="SPC37990.1"/>
    <property type="molecule type" value="Genomic_DNA"/>
</dbReference>
<dbReference type="PANTHER" id="PTHR33886">
    <property type="entry name" value="UNSATURATED RHAMNOGALACTURONAN HYDROLASE (EUROFUNG)"/>
    <property type="match status" value="1"/>
</dbReference>
<dbReference type="GO" id="GO:0016787">
    <property type="term" value="F:hydrolase activity"/>
    <property type="evidence" value="ECO:0007669"/>
    <property type="project" value="UniProtKB-KW"/>
</dbReference>
<dbReference type="InterPro" id="IPR052043">
    <property type="entry name" value="PolySaccharide_Degr_Enz"/>
</dbReference>
<dbReference type="InterPro" id="IPR010905">
    <property type="entry name" value="Glyco_hydro_88"/>
</dbReference>
<evidence type="ECO:0000313" key="3">
    <source>
        <dbReference type="Proteomes" id="UP000238739"/>
    </source>
</evidence>
<evidence type="ECO:0000313" key="2">
    <source>
        <dbReference type="EMBL" id="SPC37990.1"/>
    </source>
</evidence>